<dbReference type="RefSeq" id="WP_126052338.1">
    <property type="nucleotide sequence ID" value="NZ_QYTV02000013.1"/>
</dbReference>
<evidence type="ECO:0000313" key="2">
    <source>
        <dbReference type="EMBL" id="RST71248.1"/>
    </source>
</evidence>
<comment type="caution">
    <text evidence="2">The sequence shown here is derived from an EMBL/GenBank/DDBJ whole genome shotgun (WGS) entry which is preliminary data.</text>
</comment>
<accession>A0A429XTT5</accession>
<protein>
    <recommendedName>
        <fullName evidence="4">Lipoprotein</fullName>
    </recommendedName>
</protein>
<dbReference type="PROSITE" id="PS51257">
    <property type="entry name" value="PROKAR_LIPOPROTEIN"/>
    <property type="match status" value="1"/>
</dbReference>
<evidence type="ECO:0008006" key="4">
    <source>
        <dbReference type="Google" id="ProtNLM"/>
    </source>
</evidence>
<evidence type="ECO:0000313" key="3">
    <source>
        <dbReference type="Proteomes" id="UP000287156"/>
    </source>
</evidence>
<gene>
    <name evidence="2" type="ORF">D4T97_018970</name>
</gene>
<feature type="chain" id="PRO_5019342889" description="Lipoprotein" evidence="1">
    <location>
        <begin position="28"/>
        <end position="77"/>
    </location>
</feature>
<keyword evidence="1" id="KW-0732">Signal</keyword>
<keyword evidence="3" id="KW-1185">Reference proteome</keyword>
<dbReference type="OrthoDB" id="2941937at2"/>
<dbReference type="AlphaFoldDB" id="A0A429XTT5"/>
<dbReference type="EMBL" id="QYTV02000013">
    <property type="protein sequence ID" value="RST71248.1"/>
    <property type="molecule type" value="Genomic_DNA"/>
</dbReference>
<sequence>MKLKWKQIVPITSILLLAACTSVQEFAISENTSDTQKKIIKVNQNIEEHPAWNESPAEPVIGEDAVEVLPPTKKGDQ</sequence>
<evidence type="ECO:0000256" key="1">
    <source>
        <dbReference type="SAM" id="SignalP"/>
    </source>
</evidence>
<reference evidence="2" key="1">
    <citation type="submission" date="2018-12" db="EMBL/GenBank/DDBJ databases">
        <authorList>
            <person name="Sun L."/>
            <person name="Chen Z."/>
        </authorList>
    </citation>
    <scope>NUCLEOTIDE SEQUENCE [LARGE SCALE GENOMIC DNA]</scope>
    <source>
        <strain evidence="2">3-2-2</strain>
    </source>
</reference>
<feature type="signal peptide" evidence="1">
    <location>
        <begin position="1"/>
        <end position="27"/>
    </location>
</feature>
<name>A0A429XTT5_9BACI</name>
<proteinExistence type="predicted"/>
<organism evidence="2 3">
    <name type="scientific">Siminovitchia acidinfaciens</name>
    <dbReference type="NCBI Taxonomy" id="2321395"/>
    <lineage>
        <taxon>Bacteria</taxon>
        <taxon>Bacillati</taxon>
        <taxon>Bacillota</taxon>
        <taxon>Bacilli</taxon>
        <taxon>Bacillales</taxon>
        <taxon>Bacillaceae</taxon>
        <taxon>Siminovitchia</taxon>
    </lineage>
</organism>
<dbReference type="Proteomes" id="UP000287156">
    <property type="component" value="Unassembled WGS sequence"/>
</dbReference>